<evidence type="ECO:0000313" key="9">
    <source>
        <dbReference type="Proteomes" id="UP000621454"/>
    </source>
</evidence>
<dbReference type="SUPFAM" id="SSF54001">
    <property type="entry name" value="Cysteine proteinases"/>
    <property type="match status" value="1"/>
</dbReference>
<evidence type="ECO:0000256" key="4">
    <source>
        <dbReference type="ARBA" id="ARBA00022807"/>
    </source>
</evidence>
<dbReference type="PROSITE" id="PS51935">
    <property type="entry name" value="NLPC_P60"/>
    <property type="match status" value="1"/>
</dbReference>
<evidence type="ECO:0000256" key="5">
    <source>
        <dbReference type="SAM" id="MobiDB-lite"/>
    </source>
</evidence>
<keyword evidence="9" id="KW-1185">Reference proteome</keyword>
<dbReference type="InterPro" id="IPR000064">
    <property type="entry name" value="NLP_P60_dom"/>
</dbReference>
<comment type="similarity">
    <text evidence="1">Belongs to the peptidase C40 family.</text>
</comment>
<organism evidence="8 9">
    <name type="scientific">Gordonia jinhuaensis</name>
    <dbReference type="NCBI Taxonomy" id="1517702"/>
    <lineage>
        <taxon>Bacteria</taxon>
        <taxon>Bacillati</taxon>
        <taxon>Actinomycetota</taxon>
        <taxon>Actinomycetes</taxon>
        <taxon>Mycobacteriales</taxon>
        <taxon>Gordoniaceae</taxon>
        <taxon>Gordonia</taxon>
    </lineage>
</organism>
<reference evidence="8" key="2">
    <citation type="submission" date="2020-09" db="EMBL/GenBank/DDBJ databases">
        <authorList>
            <person name="Sun Q."/>
            <person name="Zhou Y."/>
        </authorList>
    </citation>
    <scope>NUCLEOTIDE SEQUENCE</scope>
    <source>
        <strain evidence="8">CGMCC 1.12827</strain>
    </source>
</reference>
<evidence type="ECO:0000259" key="7">
    <source>
        <dbReference type="PROSITE" id="PS51935"/>
    </source>
</evidence>
<comment type="caution">
    <text evidence="8">The sequence shown here is derived from an EMBL/GenBank/DDBJ whole genome shotgun (WGS) entry which is preliminary data.</text>
</comment>
<reference evidence="8" key="1">
    <citation type="journal article" date="2014" name="Int. J. Syst. Evol. Microbiol.">
        <title>Complete genome sequence of Corynebacterium casei LMG S-19264T (=DSM 44701T), isolated from a smear-ripened cheese.</title>
        <authorList>
            <consortium name="US DOE Joint Genome Institute (JGI-PGF)"/>
            <person name="Walter F."/>
            <person name="Albersmeier A."/>
            <person name="Kalinowski J."/>
            <person name="Ruckert C."/>
        </authorList>
    </citation>
    <scope>NUCLEOTIDE SEQUENCE</scope>
    <source>
        <strain evidence="8">CGMCC 1.12827</strain>
    </source>
</reference>
<evidence type="ECO:0000313" key="8">
    <source>
        <dbReference type="EMBL" id="GGB18983.1"/>
    </source>
</evidence>
<dbReference type="GO" id="GO:0006508">
    <property type="term" value="P:proteolysis"/>
    <property type="evidence" value="ECO:0007669"/>
    <property type="project" value="UniProtKB-KW"/>
</dbReference>
<keyword evidence="3" id="KW-0378">Hydrolase</keyword>
<dbReference type="PANTHER" id="PTHR47359:SF3">
    <property type="entry name" value="NLP_P60 DOMAIN-CONTAINING PROTEIN-RELATED"/>
    <property type="match status" value="1"/>
</dbReference>
<evidence type="ECO:0000256" key="1">
    <source>
        <dbReference type="ARBA" id="ARBA00007074"/>
    </source>
</evidence>
<evidence type="ECO:0000256" key="2">
    <source>
        <dbReference type="ARBA" id="ARBA00022670"/>
    </source>
</evidence>
<name>A0A916WND0_9ACTN</name>
<keyword evidence="2" id="KW-0645">Protease</keyword>
<evidence type="ECO:0000256" key="3">
    <source>
        <dbReference type="ARBA" id="ARBA00022801"/>
    </source>
</evidence>
<dbReference type="RefSeq" id="WP_188584897.1">
    <property type="nucleotide sequence ID" value="NZ_BMGC01000002.1"/>
</dbReference>
<dbReference type="InterPro" id="IPR038765">
    <property type="entry name" value="Papain-like_cys_pep_sf"/>
</dbReference>
<dbReference type="Pfam" id="PF00877">
    <property type="entry name" value="NLPC_P60"/>
    <property type="match status" value="1"/>
</dbReference>
<dbReference type="AlphaFoldDB" id="A0A916WND0"/>
<evidence type="ECO:0000256" key="6">
    <source>
        <dbReference type="SAM" id="SignalP"/>
    </source>
</evidence>
<accession>A0A916WND0</accession>
<protein>
    <submittedName>
        <fullName evidence="8">Endopeptidase Cgl2188</fullName>
    </submittedName>
</protein>
<feature type="signal peptide" evidence="6">
    <location>
        <begin position="1"/>
        <end position="39"/>
    </location>
</feature>
<feature type="domain" description="NlpC/P60" evidence="7">
    <location>
        <begin position="99"/>
        <end position="212"/>
    </location>
</feature>
<dbReference type="EMBL" id="BMGC01000002">
    <property type="protein sequence ID" value="GGB18983.1"/>
    <property type="molecule type" value="Genomic_DNA"/>
</dbReference>
<dbReference type="Proteomes" id="UP000621454">
    <property type="component" value="Unassembled WGS sequence"/>
</dbReference>
<feature type="region of interest" description="Disordered" evidence="5">
    <location>
        <begin position="75"/>
        <end position="96"/>
    </location>
</feature>
<dbReference type="PANTHER" id="PTHR47359">
    <property type="entry name" value="PEPTIDOGLYCAN DL-ENDOPEPTIDASE CWLO"/>
    <property type="match status" value="1"/>
</dbReference>
<dbReference type="InterPro" id="IPR051794">
    <property type="entry name" value="PG_Endopeptidase_C40"/>
</dbReference>
<sequence length="212" mass="21680">MAKHRLQKPSRGKKVAKNAVVAGSLTLGAVGVTAGPALAAPVTIPGIGTYEIPGVNENQIPKELRADPKAPVLSLPAISLPNTGSQTPKAKPSQPVRHASVGQRAASIAETKVGAPYEYGAAGPSAFDCSGLVYWAYKQVGLTVPRDSYGQLGGGQPVSLNALAPGDVLIFNGGSHAGMYIGNGRYIQASTYGVPVGVSTLASADVYAARRY</sequence>
<gene>
    <name evidence="8" type="ORF">GCM10011489_03860</name>
</gene>
<feature type="chain" id="PRO_5036813625" evidence="6">
    <location>
        <begin position="40"/>
        <end position="212"/>
    </location>
</feature>
<dbReference type="Gene3D" id="3.90.1720.10">
    <property type="entry name" value="endopeptidase domain like (from Nostoc punctiforme)"/>
    <property type="match status" value="1"/>
</dbReference>
<keyword evidence="4" id="KW-0788">Thiol protease</keyword>
<dbReference type="GO" id="GO:0008234">
    <property type="term" value="F:cysteine-type peptidase activity"/>
    <property type="evidence" value="ECO:0007669"/>
    <property type="project" value="UniProtKB-KW"/>
</dbReference>
<keyword evidence="6" id="KW-0732">Signal</keyword>
<proteinExistence type="inferred from homology"/>